<dbReference type="GO" id="GO:0005634">
    <property type="term" value="C:nucleus"/>
    <property type="evidence" value="ECO:0007669"/>
    <property type="project" value="UniProtKB-SubCell"/>
</dbReference>
<comment type="caution">
    <text evidence="13">The sequence shown here is derived from an EMBL/GenBank/DDBJ whole genome shotgun (WGS) entry which is preliminary data.</text>
</comment>
<evidence type="ECO:0000256" key="2">
    <source>
        <dbReference type="ARBA" id="ARBA00022723"/>
    </source>
</evidence>
<dbReference type="SMART" id="SM00355">
    <property type="entry name" value="ZnF_C2H2"/>
    <property type="match status" value="2"/>
</dbReference>
<keyword evidence="8" id="KW-0804">Transcription</keyword>
<dbReference type="PROSITE" id="PS00028">
    <property type="entry name" value="ZINC_FINGER_C2H2_1"/>
    <property type="match status" value="2"/>
</dbReference>
<keyword evidence="9" id="KW-0539">Nucleus</keyword>
<evidence type="ECO:0000313" key="14">
    <source>
        <dbReference type="Proteomes" id="UP001211065"/>
    </source>
</evidence>
<organism evidence="13 14">
    <name type="scientific">Clydaea vesicula</name>
    <dbReference type="NCBI Taxonomy" id="447962"/>
    <lineage>
        <taxon>Eukaryota</taxon>
        <taxon>Fungi</taxon>
        <taxon>Fungi incertae sedis</taxon>
        <taxon>Chytridiomycota</taxon>
        <taxon>Chytridiomycota incertae sedis</taxon>
        <taxon>Chytridiomycetes</taxon>
        <taxon>Lobulomycetales</taxon>
        <taxon>Lobulomycetaceae</taxon>
        <taxon>Clydaea</taxon>
    </lineage>
</organism>
<feature type="domain" description="C2H2-type" evidence="12">
    <location>
        <begin position="417"/>
        <end position="444"/>
    </location>
</feature>
<feature type="region of interest" description="Disordered" evidence="11">
    <location>
        <begin position="463"/>
        <end position="483"/>
    </location>
</feature>
<reference evidence="13" key="1">
    <citation type="submission" date="2020-05" db="EMBL/GenBank/DDBJ databases">
        <title>Phylogenomic resolution of chytrid fungi.</title>
        <authorList>
            <person name="Stajich J.E."/>
            <person name="Amses K."/>
            <person name="Simmons R."/>
            <person name="Seto K."/>
            <person name="Myers J."/>
            <person name="Bonds A."/>
            <person name="Quandt C.A."/>
            <person name="Barry K."/>
            <person name="Liu P."/>
            <person name="Grigoriev I."/>
            <person name="Longcore J.E."/>
            <person name="James T.Y."/>
        </authorList>
    </citation>
    <scope>NUCLEOTIDE SEQUENCE</scope>
    <source>
        <strain evidence="13">JEL0476</strain>
    </source>
</reference>
<dbReference type="SUPFAM" id="SSF57667">
    <property type="entry name" value="beta-beta-alpha zinc fingers"/>
    <property type="match status" value="1"/>
</dbReference>
<dbReference type="Proteomes" id="UP001211065">
    <property type="component" value="Unassembled WGS sequence"/>
</dbReference>
<evidence type="ECO:0000256" key="8">
    <source>
        <dbReference type="ARBA" id="ARBA00023163"/>
    </source>
</evidence>
<evidence type="ECO:0000256" key="5">
    <source>
        <dbReference type="ARBA" id="ARBA00022833"/>
    </source>
</evidence>
<dbReference type="InterPro" id="IPR013087">
    <property type="entry name" value="Znf_C2H2_type"/>
</dbReference>
<sequence length="483" mass="56163">MTYSNEQCYSKYRRTSNPRQPLYHNASDLSPNQFLYHLQPSQHQSEQFLYTEQIQITHEQDFTYRDYTKDTKISQQCDNPHLHHITPINQNQLNNFPHQKRLHRHLDYNSIKLIPQKNSFQPSNRKQSRFYQTPTLHNHNFARDFPRVSSNTWLSSPQLVNETLNYNIMESPSSSQTKSPHLELKIPMASLHSPNSTEHDQNGSFFLNVINQIPENQVPLYSEDHYNVRNNVLDNGNLSFFDNQYSPIDSMYNYNLSSTTSSPEMQRQIVIDYKNSSNDVIGNSPASSVHNSDLYQKNSVKHNFMVANVPFQNNRNAVTNTMFQNTNLMSYNPLSPNAILQTSKLQGSNPLPMSEMLQTTKSMDDDQLLPFHNLKEKHSEEMATNNMINNNESDSKLLSSSLTSNEEKDQSAKKKLFLCHICGKSFKVLYGVKSHMKTHYTEKLFVCDVCQVSFKRNHDLKRHKNNVHGFKKERKGKNSMKNE</sequence>
<name>A0AAD5U2E7_9FUNG</name>
<dbReference type="AlphaFoldDB" id="A0AAD5U2E7"/>
<keyword evidence="7" id="KW-0238">DNA-binding</keyword>
<accession>A0AAD5U2E7</accession>
<evidence type="ECO:0000256" key="11">
    <source>
        <dbReference type="SAM" id="MobiDB-lite"/>
    </source>
</evidence>
<evidence type="ECO:0000256" key="9">
    <source>
        <dbReference type="ARBA" id="ARBA00023242"/>
    </source>
</evidence>
<dbReference type="PANTHER" id="PTHR46105">
    <property type="entry name" value="AGAP004733-PA"/>
    <property type="match status" value="1"/>
</dbReference>
<dbReference type="GO" id="GO:0008270">
    <property type="term" value="F:zinc ion binding"/>
    <property type="evidence" value="ECO:0007669"/>
    <property type="project" value="UniProtKB-KW"/>
</dbReference>
<evidence type="ECO:0000256" key="6">
    <source>
        <dbReference type="ARBA" id="ARBA00023015"/>
    </source>
</evidence>
<evidence type="ECO:0000313" key="13">
    <source>
        <dbReference type="EMBL" id="KAJ3221815.1"/>
    </source>
</evidence>
<feature type="domain" description="C2H2-type" evidence="12">
    <location>
        <begin position="445"/>
        <end position="473"/>
    </location>
</feature>
<dbReference type="PROSITE" id="PS50157">
    <property type="entry name" value="ZINC_FINGER_C2H2_2"/>
    <property type="match status" value="2"/>
</dbReference>
<evidence type="ECO:0000256" key="1">
    <source>
        <dbReference type="ARBA" id="ARBA00004123"/>
    </source>
</evidence>
<protein>
    <recommendedName>
        <fullName evidence="12">C2H2-type domain-containing protein</fullName>
    </recommendedName>
</protein>
<dbReference type="GO" id="GO:0000978">
    <property type="term" value="F:RNA polymerase II cis-regulatory region sequence-specific DNA binding"/>
    <property type="evidence" value="ECO:0007669"/>
    <property type="project" value="TreeGrafter"/>
</dbReference>
<evidence type="ECO:0000256" key="4">
    <source>
        <dbReference type="ARBA" id="ARBA00022771"/>
    </source>
</evidence>
<dbReference type="PANTHER" id="PTHR46105:SF5">
    <property type="entry name" value="ZINC FINGER AND BTB DOMAIN-CONTAINING PROTEIN 44 ISOFORM X1"/>
    <property type="match status" value="1"/>
</dbReference>
<evidence type="ECO:0000256" key="3">
    <source>
        <dbReference type="ARBA" id="ARBA00022737"/>
    </source>
</evidence>
<evidence type="ECO:0000256" key="10">
    <source>
        <dbReference type="PROSITE-ProRule" id="PRU00042"/>
    </source>
</evidence>
<comment type="subcellular location">
    <subcellularLocation>
        <location evidence="1">Nucleus</location>
    </subcellularLocation>
</comment>
<keyword evidence="3" id="KW-0677">Repeat</keyword>
<keyword evidence="6" id="KW-0805">Transcription regulation</keyword>
<dbReference type="InterPro" id="IPR036236">
    <property type="entry name" value="Znf_C2H2_sf"/>
</dbReference>
<keyword evidence="2" id="KW-0479">Metal-binding</keyword>
<evidence type="ECO:0000256" key="7">
    <source>
        <dbReference type="ARBA" id="ARBA00023125"/>
    </source>
</evidence>
<proteinExistence type="predicted"/>
<evidence type="ECO:0000259" key="12">
    <source>
        <dbReference type="PROSITE" id="PS50157"/>
    </source>
</evidence>
<dbReference type="InterPro" id="IPR050457">
    <property type="entry name" value="ZnFinger_BTB_dom_contain"/>
</dbReference>
<dbReference type="Gene3D" id="3.30.160.60">
    <property type="entry name" value="Classic Zinc Finger"/>
    <property type="match status" value="1"/>
</dbReference>
<keyword evidence="4 10" id="KW-0863">Zinc-finger</keyword>
<dbReference type="EMBL" id="JADGJW010000207">
    <property type="protein sequence ID" value="KAJ3221815.1"/>
    <property type="molecule type" value="Genomic_DNA"/>
</dbReference>
<keyword evidence="14" id="KW-1185">Reference proteome</keyword>
<dbReference type="Pfam" id="PF00096">
    <property type="entry name" value="zf-C2H2"/>
    <property type="match status" value="2"/>
</dbReference>
<dbReference type="GO" id="GO:0000981">
    <property type="term" value="F:DNA-binding transcription factor activity, RNA polymerase II-specific"/>
    <property type="evidence" value="ECO:0007669"/>
    <property type="project" value="TreeGrafter"/>
</dbReference>
<keyword evidence="5" id="KW-0862">Zinc</keyword>
<gene>
    <name evidence="13" type="ORF">HK099_003071</name>
</gene>